<dbReference type="EMBL" id="WJQU01000001">
    <property type="protein sequence ID" value="KAJ6649993.1"/>
    <property type="molecule type" value="Genomic_DNA"/>
</dbReference>
<dbReference type="AlphaFoldDB" id="A0A9Q0NH32"/>
<evidence type="ECO:0000313" key="1">
    <source>
        <dbReference type="EMBL" id="KAJ6649993.1"/>
    </source>
</evidence>
<organism evidence="1 2">
    <name type="scientific">Pseudolycoriella hygida</name>
    <dbReference type="NCBI Taxonomy" id="35572"/>
    <lineage>
        <taxon>Eukaryota</taxon>
        <taxon>Metazoa</taxon>
        <taxon>Ecdysozoa</taxon>
        <taxon>Arthropoda</taxon>
        <taxon>Hexapoda</taxon>
        <taxon>Insecta</taxon>
        <taxon>Pterygota</taxon>
        <taxon>Neoptera</taxon>
        <taxon>Endopterygota</taxon>
        <taxon>Diptera</taxon>
        <taxon>Nematocera</taxon>
        <taxon>Sciaroidea</taxon>
        <taxon>Sciaridae</taxon>
        <taxon>Pseudolycoriella</taxon>
    </lineage>
</organism>
<evidence type="ECO:0000313" key="2">
    <source>
        <dbReference type="Proteomes" id="UP001151699"/>
    </source>
</evidence>
<reference evidence="1" key="1">
    <citation type="submission" date="2022-07" db="EMBL/GenBank/DDBJ databases">
        <authorList>
            <person name="Trinca V."/>
            <person name="Uliana J.V.C."/>
            <person name="Torres T.T."/>
            <person name="Ward R.J."/>
            <person name="Monesi N."/>
        </authorList>
    </citation>
    <scope>NUCLEOTIDE SEQUENCE</scope>
    <source>
        <strain evidence="1">HSMRA1968</strain>
        <tissue evidence="1">Whole embryos</tissue>
    </source>
</reference>
<gene>
    <name evidence="1" type="ORF">Bhyg_05236</name>
</gene>
<comment type="caution">
    <text evidence="1">The sequence shown here is derived from an EMBL/GenBank/DDBJ whole genome shotgun (WGS) entry which is preliminary data.</text>
</comment>
<feature type="non-terminal residue" evidence="1">
    <location>
        <position position="1"/>
    </location>
</feature>
<protein>
    <submittedName>
        <fullName evidence="1">Uncharacterized protein</fullName>
    </submittedName>
</protein>
<name>A0A9Q0NH32_9DIPT</name>
<dbReference type="Proteomes" id="UP001151699">
    <property type="component" value="Chromosome A"/>
</dbReference>
<proteinExistence type="predicted"/>
<accession>A0A9Q0NH32</accession>
<sequence length="139" mass="16269">MSQMKHFTKDIDMTRRVLQKGKMNYLVTIPAKESIYNYLSNKCRGIPAERREIRFSEIRQFLNDYIRKGTYIAEDILAELIEVYSGDDFEILDKETAFFESGFKRQLLAQLLLDEQITGFVFQGVEFISDEDDSSEASR</sequence>
<keyword evidence="2" id="KW-1185">Reference proteome</keyword>